<proteinExistence type="predicted"/>
<comment type="caution">
    <text evidence="2">The sequence shown here is derived from an EMBL/GenBank/DDBJ whole genome shotgun (WGS) entry which is preliminary data.</text>
</comment>
<evidence type="ECO:0000256" key="1">
    <source>
        <dbReference type="SAM" id="Phobius"/>
    </source>
</evidence>
<protein>
    <submittedName>
        <fullName evidence="2">Uncharacterized protein</fullName>
    </submittedName>
</protein>
<reference evidence="2 3" key="1">
    <citation type="submission" date="2019-04" db="EMBL/GenBank/DDBJ databases">
        <title>Genome sequencing of Clostridium botulinum Groups I-IV and Clostridium butyricum.</title>
        <authorList>
            <person name="Brunt J."/>
            <person name="Van Vliet A.H.M."/>
            <person name="Stringer S.C."/>
            <person name="Carter A.T."/>
            <person name="Peck M.W."/>
        </authorList>
    </citation>
    <scope>NUCLEOTIDE SEQUENCE [LARGE SCALE GENOMIC DNA]</scope>
    <source>
        <strain evidence="2 3">IFR 18/094</strain>
    </source>
</reference>
<keyword evidence="1" id="KW-0472">Membrane</keyword>
<dbReference type="Proteomes" id="UP000473885">
    <property type="component" value="Unassembled WGS sequence"/>
</dbReference>
<evidence type="ECO:0000313" key="2">
    <source>
        <dbReference type="EMBL" id="NEZ47138.1"/>
    </source>
</evidence>
<dbReference type="RefSeq" id="WP_163249236.1">
    <property type="nucleotide sequence ID" value="NZ_SXDP01000005.1"/>
</dbReference>
<feature type="transmembrane region" description="Helical" evidence="1">
    <location>
        <begin position="60"/>
        <end position="77"/>
    </location>
</feature>
<sequence>MLKISFLELFLRVVPESFLIVFLIYIMSGEEFYRSKYIISSCLFSISIYLIRFLPIHFGIHFILNTMVLILLCILINRLSIQKSIGCGLISMTTLALCELGNLFFLKSFLKINIEISMNSPLKRVEYFMPSLILLLFIVLVVYKLVNKSLRGKDKCI</sequence>
<gene>
    <name evidence="2" type="ORF">FDF74_07940</name>
</gene>
<dbReference type="AlphaFoldDB" id="A0A6M0RD34"/>
<organism evidence="2 3">
    <name type="scientific">Clostridium niameyense</name>
    <dbReference type="NCBI Taxonomy" id="1622073"/>
    <lineage>
        <taxon>Bacteria</taxon>
        <taxon>Bacillati</taxon>
        <taxon>Bacillota</taxon>
        <taxon>Clostridia</taxon>
        <taxon>Eubacteriales</taxon>
        <taxon>Clostridiaceae</taxon>
        <taxon>Clostridium</taxon>
    </lineage>
</organism>
<feature type="transmembrane region" description="Helical" evidence="1">
    <location>
        <begin position="6"/>
        <end position="25"/>
    </location>
</feature>
<keyword evidence="3" id="KW-1185">Reference proteome</keyword>
<feature type="transmembrane region" description="Helical" evidence="1">
    <location>
        <begin position="89"/>
        <end position="107"/>
    </location>
</feature>
<evidence type="ECO:0000313" key="3">
    <source>
        <dbReference type="Proteomes" id="UP000473885"/>
    </source>
</evidence>
<dbReference type="EMBL" id="SXDP01000005">
    <property type="protein sequence ID" value="NEZ47138.1"/>
    <property type="molecule type" value="Genomic_DNA"/>
</dbReference>
<accession>A0A6M0RD34</accession>
<keyword evidence="1" id="KW-0812">Transmembrane</keyword>
<feature type="transmembrane region" description="Helical" evidence="1">
    <location>
        <begin position="37"/>
        <end position="54"/>
    </location>
</feature>
<feature type="transmembrane region" description="Helical" evidence="1">
    <location>
        <begin position="127"/>
        <end position="146"/>
    </location>
</feature>
<name>A0A6M0RD34_9CLOT</name>
<keyword evidence="1" id="KW-1133">Transmembrane helix</keyword>